<name>K0RI59_THAOC</name>
<evidence type="ECO:0000313" key="3">
    <source>
        <dbReference type="Proteomes" id="UP000266841"/>
    </source>
</evidence>
<sequence>MCKPRPRRRSTRLLLTHESFVYEDVDKDDAGKRSGNPYIVGLNGPSLASTLLTVAFYTSVLFLIEWGANHFLTRHSHLSEVLQSETNRKIISRHTAVDFPALAFCVYIACANRNINKEIIEHGLSWGKSGSMKNEDADIHNRVFKYHPGAQRLLLLFFVFQVCYSVAVLYIIRAPHQSICASGEEYVGHDGCTLDAVITMRCFTLASARFQQQYFAYLIGFSAADDKDYTWRRLCGVVHSLSPGNVAICDLSLRPRYVDGSEE</sequence>
<feature type="transmembrane region" description="Helical" evidence="1">
    <location>
        <begin position="153"/>
        <end position="172"/>
    </location>
</feature>
<keyword evidence="1" id="KW-0472">Membrane</keyword>
<keyword evidence="3" id="KW-1185">Reference proteome</keyword>
<organism evidence="2 3">
    <name type="scientific">Thalassiosira oceanica</name>
    <name type="common">Marine diatom</name>
    <dbReference type="NCBI Taxonomy" id="159749"/>
    <lineage>
        <taxon>Eukaryota</taxon>
        <taxon>Sar</taxon>
        <taxon>Stramenopiles</taxon>
        <taxon>Ochrophyta</taxon>
        <taxon>Bacillariophyta</taxon>
        <taxon>Coscinodiscophyceae</taxon>
        <taxon>Thalassiosirophycidae</taxon>
        <taxon>Thalassiosirales</taxon>
        <taxon>Thalassiosiraceae</taxon>
        <taxon>Thalassiosira</taxon>
    </lineage>
</organism>
<keyword evidence="1" id="KW-1133">Transmembrane helix</keyword>
<evidence type="ECO:0000313" key="2">
    <source>
        <dbReference type="EMBL" id="EJK46297.1"/>
    </source>
</evidence>
<protein>
    <submittedName>
        <fullName evidence="2">Uncharacterized protein</fullName>
    </submittedName>
</protein>
<keyword evidence="1" id="KW-0812">Transmembrane</keyword>
<comment type="caution">
    <text evidence="2">The sequence shown here is derived from an EMBL/GenBank/DDBJ whole genome shotgun (WGS) entry which is preliminary data.</text>
</comment>
<dbReference type="Proteomes" id="UP000266841">
    <property type="component" value="Unassembled WGS sequence"/>
</dbReference>
<dbReference type="OrthoDB" id="203748at2759"/>
<dbReference type="AlphaFoldDB" id="K0RI59"/>
<dbReference type="eggNOG" id="ENOG502R93W">
    <property type="taxonomic scope" value="Eukaryota"/>
</dbReference>
<reference evidence="2 3" key="1">
    <citation type="journal article" date="2012" name="Genome Biol.">
        <title>Genome and low-iron response of an oceanic diatom adapted to chronic iron limitation.</title>
        <authorList>
            <person name="Lommer M."/>
            <person name="Specht M."/>
            <person name="Roy A.S."/>
            <person name="Kraemer L."/>
            <person name="Andreson R."/>
            <person name="Gutowska M.A."/>
            <person name="Wolf J."/>
            <person name="Bergner S.V."/>
            <person name="Schilhabel M.B."/>
            <person name="Klostermeier U.C."/>
            <person name="Beiko R.G."/>
            <person name="Rosenstiel P."/>
            <person name="Hippler M."/>
            <person name="Laroche J."/>
        </authorList>
    </citation>
    <scope>NUCLEOTIDE SEQUENCE [LARGE SCALE GENOMIC DNA]</scope>
    <source>
        <strain evidence="2 3">CCMP1005</strain>
    </source>
</reference>
<gene>
    <name evidence="2" type="ORF">THAOC_35037</name>
</gene>
<accession>K0RI59</accession>
<proteinExistence type="predicted"/>
<dbReference type="EMBL" id="AGNL01047834">
    <property type="protein sequence ID" value="EJK46297.1"/>
    <property type="molecule type" value="Genomic_DNA"/>
</dbReference>
<evidence type="ECO:0000256" key="1">
    <source>
        <dbReference type="SAM" id="Phobius"/>
    </source>
</evidence>